<dbReference type="EMBL" id="JAVDWE010000018">
    <property type="protein sequence ID" value="MDR7096986.1"/>
    <property type="molecule type" value="Genomic_DNA"/>
</dbReference>
<evidence type="ECO:0000313" key="2">
    <source>
        <dbReference type="Proteomes" id="UP001265550"/>
    </source>
</evidence>
<accession>A0ABU1VHM7</accession>
<proteinExistence type="predicted"/>
<dbReference type="Proteomes" id="UP001265550">
    <property type="component" value="Unassembled WGS sequence"/>
</dbReference>
<dbReference type="Gene3D" id="3.30.450.150">
    <property type="entry name" value="Haem-degrading domain"/>
    <property type="match status" value="1"/>
</dbReference>
<name>A0ABU1VHM7_9BURK</name>
<organism evidence="1 2">
    <name type="scientific">Hydrogenophaga laconesensis</name>
    <dbReference type="NCBI Taxonomy" id="1805971"/>
    <lineage>
        <taxon>Bacteria</taxon>
        <taxon>Pseudomonadati</taxon>
        <taxon>Pseudomonadota</taxon>
        <taxon>Betaproteobacteria</taxon>
        <taxon>Burkholderiales</taxon>
        <taxon>Comamonadaceae</taxon>
        <taxon>Hydrogenophaga</taxon>
    </lineage>
</organism>
<dbReference type="InterPro" id="IPR005624">
    <property type="entry name" value="PduO/GlcC-like"/>
</dbReference>
<keyword evidence="2" id="KW-1185">Reference proteome</keyword>
<dbReference type="InterPro" id="IPR038084">
    <property type="entry name" value="PduO/GlcC-like_sf"/>
</dbReference>
<dbReference type="InterPro" id="IPR052517">
    <property type="entry name" value="GlcG_carb_metab_protein"/>
</dbReference>
<protein>
    <submittedName>
        <fullName evidence="1">Uncharacterized protein GlcG (DUF336 family)</fullName>
    </submittedName>
</protein>
<dbReference type="SUPFAM" id="SSF143744">
    <property type="entry name" value="GlcG-like"/>
    <property type="match status" value="1"/>
</dbReference>
<dbReference type="PANTHER" id="PTHR34309:SF10">
    <property type="entry name" value="SLR1406 PROTEIN"/>
    <property type="match status" value="1"/>
</dbReference>
<sequence>MKLTHFLTSLSLECASQIAHATLAHARQAGMLPLAVAVLDVRGTLKAYLAEDGTSLYRQEIAQGKALGALGMGFGGQELERRAGLMPLFMNAVQALSGGNLVPVQGGVLVRDAQGELLGAVGVSGELSSKDEQAAVAGITSVGLVADCGAPKP</sequence>
<gene>
    <name evidence="1" type="ORF">J2X09_004755</name>
</gene>
<comment type="caution">
    <text evidence="1">The sequence shown here is derived from an EMBL/GenBank/DDBJ whole genome shotgun (WGS) entry which is preliminary data.</text>
</comment>
<evidence type="ECO:0000313" key="1">
    <source>
        <dbReference type="EMBL" id="MDR7096986.1"/>
    </source>
</evidence>
<reference evidence="1 2" key="1">
    <citation type="submission" date="2023-07" db="EMBL/GenBank/DDBJ databases">
        <title>Sorghum-associated microbial communities from plants grown in Nebraska, USA.</title>
        <authorList>
            <person name="Schachtman D."/>
        </authorList>
    </citation>
    <scope>NUCLEOTIDE SEQUENCE [LARGE SCALE GENOMIC DNA]</scope>
    <source>
        <strain evidence="1 2">BE240</strain>
    </source>
</reference>
<dbReference type="RefSeq" id="WP_204735279.1">
    <property type="nucleotide sequence ID" value="NZ_JAVDWE010000018.1"/>
</dbReference>
<dbReference type="PANTHER" id="PTHR34309">
    <property type="entry name" value="SLR1406 PROTEIN"/>
    <property type="match status" value="1"/>
</dbReference>
<dbReference type="Pfam" id="PF03928">
    <property type="entry name" value="HbpS-like"/>
    <property type="match status" value="1"/>
</dbReference>